<feature type="chain" id="PRO_5002062857" evidence="1">
    <location>
        <begin position="18"/>
        <end position="26"/>
    </location>
</feature>
<reference evidence="2" key="1">
    <citation type="submission" date="2014-09" db="EMBL/GenBank/DDBJ databases">
        <authorList>
            <person name="Magalhaes I.L.F."/>
            <person name="Oliveira U."/>
            <person name="Santos F.R."/>
            <person name="Vidigal T.H.D.A."/>
            <person name="Brescovit A.D."/>
            <person name="Santos A.J."/>
        </authorList>
    </citation>
    <scope>NUCLEOTIDE SEQUENCE</scope>
    <source>
        <tissue evidence="2">Shoot tissue taken approximately 20 cm above the soil surface</tissue>
    </source>
</reference>
<sequence length="26" mass="3232">MFLKSLFLLLFRNFCLAHTLFDCFYK</sequence>
<feature type="signal peptide" evidence="1">
    <location>
        <begin position="1"/>
        <end position="17"/>
    </location>
</feature>
<proteinExistence type="predicted"/>
<evidence type="ECO:0000256" key="1">
    <source>
        <dbReference type="SAM" id="SignalP"/>
    </source>
</evidence>
<protein>
    <submittedName>
        <fullName evidence="2">Uncharacterized protein</fullName>
    </submittedName>
</protein>
<reference evidence="2" key="2">
    <citation type="journal article" date="2015" name="Data Brief">
        <title>Shoot transcriptome of the giant reed, Arundo donax.</title>
        <authorList>
            <person name="Barrero R.A."/>
            <person name="Guerrero F.D."/>
            <person name="Moolhuijzen P."/>
            <person name="Goolsby J.A."/>
            <person name="Tidwell J."/>
            <person name="Bellgard S.E."/>
            <person name="Bellgard M.I."/>
        </authorList>
    </citation>
    <scope>NUCLEOTIDE SEQUENCE</scope>
    <source>
        <tissue evidence="2">Shoot tissue taken approximately 20 cm above the soil surface</tissue>
    </source>
</reference>
<name>A0A0A9BB35_ARUDO</name>
<organism evidence="2">
    <name type="scientific">Arundo donax</name>
    <name type="common">Giant reed</name>
    <name type="synonym">Donax arundinaceus</name>
    <dbReference type="NCBI Taxonomy" id="35708"/>
    <lineage>
        <taxon>Eukaryota</taxon>
        <taxon>Viridiplantae</taxon>
        <taxon>Streptophyta</taxon>
        <taxon>Embryophyta</taxon>
        <taxon>Tracheophyta</taxon>
        <taxon>Spermatophyta</taxon>
        <taxon>Magnoliopsida</taxon>
        <taxon>Liliopsida</taxon>
        <taxon>Poales</taxon>
        <taxon>Poaceae</taxon>
        <taxon>PACMAD clade</taxon>
        <taxon>Arundinoideae</taxon>
        <taxon>Arundineae</taxon>
        <taxon>Arundo</taxon>
    </lineage>
</organism>
<keyword evidence="1" id="KW-0732">Signal</keyword>
<dbReference type="AlphaFoldDB" id="A0A0A9BB35"/>
<dbReference type="EMBL" id="GBRH01239455">
    <property type="protein sequence ID" value="JAD58440.1"/>
    <property type="molecule type" value="Transcribed_RNA"/>
</dbReference>
<evidence type="ECO:0000313" key="2">
    <source>
        <dbReference type="EMBL" id="JAD58440.1"/>
    </source>
</evidence>
<accession>A0A0A9BB35</accession>